<gene>
    <name evidence="2" type="ORF">KFK09_012509</name>
</gene>
<accession>A0A8T3BJ74</accession>
<dbReference type="AlphaFoldDB" id="A0A8T3BJ74"/>
<dbReference type="Proteomes" id="UP000829196">
    <property type="component" value="Unassembled WGS sequence"/>
</dbReference>
<reference evidence="2" key="1">
    <citation type="journal article" date="2022" name="Front. Genet.">
        <title>Chromosome-Scale Assembly of the Dendrobium nobile Genome Provides Insights Into the Molecular Mechanism of the Biosynthesis of the Medicinal Active Ingredient of Dendrobium.</title>
        <authorList>
            <person name="Xu Q."/>
            <person name="Niu S.-C."/>
            <person name="Li K.-L."/>
            <person name="Zheng P.-J."/>
            <person name="Zhang X.-J."/>
            <person name="Jia Y."/>
            <person name="Liu Y."/>
            <person name="Niu Y.-X."/>
            <person name="Yu L.-H."/>
            <person name="Chen D.-F."/>
            <person name="Zhang G.-Q."/>
        </authorList>
    </citation>
    <scope>NUCLEOTIDE SEQUENCE</scope>
    <source>
        <tissue evidence="2">Leaf</tissue>
    </source>
</reference>
<feature type="region of interest" description="Disordered" evidence="1">
    <location>
        <begin position="1"/>
        <end position="59"/>
    </location>
</feature>
<proteinExistence type="predicted"/>
<organism evidence="2 3">
    <name type="scientific">Dendrobium nobile</name>
    <name type="common">Orchid</name>
    <dbReference type="NCBI Taxonomy" id="94219"/>
    <lineage>
        <taxon>Eukaryota</taxon>
        <taxon>Viridiplantae</taxon>
        <taxon>Streptophyta</taxon>
        <taxon>Embryophyta</taxon>
        <taxon>Tracheophyta</taxon>
        <taxon>Spermatophyta</taxon>
        <taxon>Magnoliopsida</taxon>
        <taxon>Liliopsida</taxon>
        <taxon>Asparagales</taxon>
        <taxon>Orchidaceae</taxon>
        <taxon>Epidendroideae</taxon>
        <taxon>Malaxideae</taxon>
        <taxon>Dendrobiinae</taxon>
        <taxon>Dendrobium</taxon>
    </lineage>
</organism>
<evidence type="ECO:0000313" key="2">
    <source>
        <dbReference type="EMBL" id="KAI0511875.1"/>
    </source>
</evidence>
<name>A0A8T3BJ74_DENNO</name>
<evidence type="ECO:0000256" key="1">
    <source>
        <dbReference type="SAM" id="MobiDB-lite"/>
    </source>
</evidence>
<feature type="compositionally biased region" description="Basic and acidic residues" evidence="1">
    <location>
        <begin position="17"/>
        <end position="39"/>
    </location>
</feature>
<keyword evidence="3" id="KW-1185">Reference proteome</keyword>
<sequence>MPFPKSINRSPSSLERGPPELKEKRERSEIALSLLDHRRSFAGPPPDHRLTPSLRRTTT</sequence>
<protein>
    <submittedName>
        <fullName evidence="2">Uncharacterized protein</fullName>
    </submittedName>
</protein>
<comment type="caution">
    <text evidence="2">The sequence shown here is derived from an EMBL/GenBank/DDBJ whole genome shotgun (WGS) entry which is preliminary data.</text>
</comment>
<evidence type="ECO:0000313" key="3">
    <source>
        <dbReference type="Proteomes" id="UP000829196"/>
    </source>
</evidence>
<dbReference type="EMBL" id="JAGYWB010000009">
    <property type="protein sequence ID" value="KAI0511875.1"/>
    <property type="molecule type" value="Genomic_DNA"/>
</dbReference>